<comment type="caution">
    <text evidence="2">The sequence shown here is derived from an EMBL/GenBank/DDBJ whole genome shotgun (WGS) entry which is preliminary data.</text>
</comment>
<dbReference type="Pfam" id="PF14834">
    <property type="entry name" value="GST_C_4"/>
    <property type="match status" value="1"/>
</dbReference>
<dbReference type="GO" id="GO:0006559">
    <property type="term" value="P:L-phenylalanine catabolic process"/>
    <property type="evidence" value="ECO:0007669"/>
    <property type="project" value="TreeGrafter"/>
</dbReference>
<evidence type="ECO:0000313" key="3">
    <source>
        <dbReference type="Proteomes" id="UP000580517"/>
    </source>
</evidence>
<dbReference type="PROSITE" id="PS50404">
    <property type="entry name" value="GST_NTER"/>
    <property type="match status" value="1"/>
</dbReference>
<dbReference type="GO" id="GO:0006749">
    <property type="term" value="P:glutathione metabolic process"/>
    <property type="evidence" value="ECO:0007669"/>
    <property type="project" value="TreeGrafter"/>
</dbReference>
<feature type="domain" description="GST N-terminal" evidence="1">
    <location>
        <begin position="5"/>
        <end position="86"/>
    </location>
</feature>
<dbReference type="PANTHER" id="PTHR42673">
    <property type="entry name" value="MALEYLACETOACETATE ISOMERASE"/>
    <property type="match status" value="1"/>
</dbReference>
<accession>A0A853FIH7</accession>
<dbReference type="Gene3D" id="1.20.1050.10">
    <property type="match status" value="1"/>
</dbReference>
<protein>
    <submittedName>
        <fullName evidence="2">Glutathione transferase</fullName>
        <ecNumber evidence="2">2.5.1.18</ecNumber>
    </submittedName>
</protein>
<dbReference type="EMBL" id="JACCEW010000004">
    <property type="protein sequence ID" value="NYT37776.1"/>
    <property type="molecule type" value="Genomic_DNA"/>
</dbReference>
<dbReference type="OrthoDB" id="8857552at2"/>
<dbReference type="SUPFAM" id="SSF47616">
    <property type="entry name" value="GST C-terminal domain-like"/>
    <property type="match status" value="1"/>
</dbReference>
<dbReference type="EC" id="2.5.1.18" evidence="2"/>
<organism evidence="2 3">
    <name type="scientific">Allopusillimonas soli</name>
    <dbReference type="NCBI Taxonomy" id="659016"/>
    <lineage>
        <taxon>Bacteria</taxon>
        <taxon>Pseudomonadati</taxon>
        <taxon>Pseudomonadota</taxon>
        <taxon>Betaproteobacteria</taxon>
        <taxon>Burkholderiales</taxon>
        <taxon>Alcaligenaceae</taxon>
        <taxon>Allopusillimonas</taxon>
    </lineage>
</organism>
<dbReference type="InterPro" id="IPR034338">
    <property type="entry name" value="GST_4_C"/>
</dbReference>
<dbReference type="Pfam" id="PF13417">
    <property type="entry name" value="GST_N_3"/>
    <property type="match status" value="1"/>
</dbReference>
<dbReference type="AlphaFoldDB" id="A0A853FIH7"/>
<dbReference type="RefSeq" id="WP_129969744.1">
    <property type="nucleotide sequence ID" value="NZ_JACCEW010000004.1"/>
</dbReference>
<dbReference type="PANTHER" id="PTHR42673:SF21">
    <property type="entry name" value="GLUTATHIONE S-TRANSFERASE YFCF"/>
    <property type="match status" value="1"/>
</dbReference>
<dbReference type="SUPFAM" id="SSF52833">
    <property type="entry name" value="Thioredoxin-like"/>
    <property type="match status" value="1"/>
</dbReference>
<dbReference type="InterPro" id="IPR036249">
    <property type="entry name" value="Thioredoxin-like_sf"/>
</dbReference>
<keyword evidence="3" id="KW-1185">Reference proteome</keyword>
<dbReference type="InterPro" id="IPR036282">
    <property type="entry name" value="Glutathione-S-Trfase_C_sf"/>
</dbReference>
<dbReference type="Proteomes" id="UP000580517">
    <property type="component" value="Unassembled WGS sequence"/>
</dbReference>
<gene>
    <name evidence="2" type="primary">yfcF</name>
    <name evidence="2" type="ORF">H0A68_12895</name>
</gene>
<dbReference type="CDD" id="cd03195">
    <property type="entry name" value="GST_C_4"/>
    <property type="match status" value="1"/>
</dbReference>
<proteinExistence type="predicted"/>
<dbReference type="Gene3D" id="3.40.30.10">
    <property type="entry name" value="Glutaredoxin"/>
    <property type="match status" value="1"/>
</dbReference>
<dbReference type="GO" id="GO:0016034">
    <property type="term" value="F:maleylacetoacetate isomerase activity"/>
    <property type="evidence" value="ECO:0007669"/>
    <property type="project" value="TreeGrafter"/>
</dbReference>
<dbReference type="InterPro" id="IPR004045">
    <property type="entry name" value="Glutathione_S-Trfase_N"/>
</dbReference>
<sequence length="210" mass="23559">MKANIVLYVDSNHASPYALSAYATLMEKGLLFDMVETDLGAGAHHTQDYTRLSITARVPTLVHGDFSLSESSAIVEYLEEAFPPPQFPCALPQDIQQRAMARQIQAWIRSDMAALRSERPTWIFHGERRPAPLSPQAQQDADKLLAAAGRLIDNEGDPLFGAWCIADTDLAVMLNRLVANGDSVPDKIRRYVHRQWERAGMADWWQIGQR</sequence>
<dbReference type="GO" id="GO:0004364">
    <property type="term" value="F:glutathione transferase activity"/>
    <property type="evidence" value="ECO:0007669"/>
    <property type="project" value="UniProtKB-EC"/>
</dbReference>
<evidence type="ECO:0000259" key="1">
    <source>
        <dbReference type="PROSITE" id="PS50404"/>
    </source>
</evidence>
<name>A0A853FIH7_9BURK</name>
<reference evidence="2 3" key="1">
    <citation type="submission" date="2020-07" db="EMBL/GenBank/DDBJ databases">
        <title>Taxonomic revisions and descriptions of new bacterial species based on genomic comparisons in the high-G+C-content subgroup of the family Alcaligenaceae.</title>
        <authorList>
            <person name="Szabo A."/>
            <person name="Felfoldi T."/>
        </authorList>
    </citation>
    <scope>NUCLEOTIDE SEQUENCE [LARGE SCALE GENOMIC DNA]</scope>
    <source>
        <strain evidence="2 3">DSM 25264</strain>
    </source>
</reference>
<dbReference type="NCBIfam" id="NF011693">
    <property type="entry name" value="PRK15113.1"/>
    <property type="match status" value="1"/>
</dbReference>
<dbReference type="CDD" id="cd00570">
    <property type="entry name" value="GST_N_family"/>
    <property type="match status" value="1"/>
</dbReference>
<keyword evidence="2" id="KW-0808">Transferase</keyword>
<evidence type="ECO:0000313" key="2">
    <source>
        <dbReference type="EMBL" id="NYT37776.1"/>
    </source>
</evidence>